<proteinExistence type="predicted"/>
<comment type="caution">
    <text evidence="2">The sequence shown here is derived from an EMBL/GenBank/DDBJ whole genome shotgun (WGS) entry which is preliminary data.</text>
</comment>
<keyword evidence="3" id="KW-1185">Reference proteome</keyword>
<dbReference type="Proteomes" id="UP001595921">
    <property type="component" value="Unassembled WGS sequence"/>
</dbReference>
<gene>
    <name evidence="2" type="ORF">ACFO0N_13915</name>
</gene>
<organism evidence="2 3">
    <name type="scientific">Halobium salinum</name>
    <dbReference type="NCBI Taxonomy" id="1364940"/>
    <lineage>
        <taxon>Archaea</taxon>
        <taxon>Methanobacteriati</taxon>
        <taxon>Methanobacteriota</taxon>
        <taxon>Stenosarchaea group</taxon>
        <taxon>Halobacteria</taxon>
        <taxon>Halobacteriales</taxon>
        <taxon>Haloferacaceae</taxon>
        <taxon>Halobium</taxon>
    </lineage>
</organism>
<protein>
    <submittedName>
        <fullName evidence="2">Phosphotransferase</fullName>
    </submittedName>
</protein>
<feature type="region of interest" description="Disordered" evidence="1">
    <location>
        <begin position="163"/>
        <end position="193"/>
    </location>
</feature>
<evidence type="ECO:0000313" key="3">
    <source>
        <dbReference type="Proteomes" id="UP001595921"/>
    </source>
</evidence>
<dbReference type="SUPFAM" id="SSF56112">
    <property type="entry name" value="Protein kinase-like (PK-like)"/>
    <property type="match status" value="1"/>
</dbReference>
<sequence>MTEQSTETGVAPPVTDPGAALDRRVRAVDRAELTPVVRTVVGDAAATVTKWYRDRMRAGAGGGYGGTAIWRFAGVAALDDGSETAWTVVLKTVAERVWERPTDPAYWRREAEVYRSGVAADAPGLAMPRCYAVRIFEGEGCWLWLEDLAEGAVRGPADTLASRRAAAVERPGAESRSRGRRTGATRGSDETEGEAHWTLEDFTVVASDLGRFNAHFAHHPVEPRPDWLTVRAFDFRQTAPTVALVDSLPDDDLVREAFPGEQADRLLDAWHARDTLLARRRDLPTTLCHFDAYPRNLFLRPSEDGPQTVAVDWDQLADGAVGENAAALVMLSLVWADFDPRRGERLADVVFDAYLDGLREGGWEGDSEDVRAGFDVHLVLRWLEFVGRHVRCLADPTIHEWLSELMGRPVTEMREVLPEINRLAFGRFAAVEAAGR</sequence>
<evidence type="ECO:0000313" key="2">
    <source>
        <dbReference type="EMBL" id="MFC4359041.1"/>
    </source>
</evidence>
<accession>A0ABD5PE44</accession>
<dbReference type="EMBL" id="JBHSDS010000007">
    <property type="protein sequence ID" value="MFC4359041.1"/>
    <property type="molecule type" value="Genomic_DNA"/>
</dbReference>
<dbReference type="RefSeq" id="WP_267620097.1">
    <property type="nucleotide sequence ID" value="NZ_JAODIW010000004.1"/>
</dbReference>
<evidence type="ECO:0000256" key="1">
    <source>
        <dbReference type="SAM" id="MobiDB-lite"/>
    </source>
</evidence>
<reference evidence="2 3" key="1">
    <citation type="journal article" date="2019" name="Int. J. Syst. Evol. Microbiol.">
        <title>The Global Catalogue of Microorganisms (GCM) 10K type strain sequencing project: providing services to taxonomists for standard genome sequencing and annotation.</title>
        <authorList>
            <consortium name="The Broad Institute Genomics Platform"/>
            <consortium name="The Broad Institute Genome Sequencing Center for Infectious Disease"/>
            <person name="Wu L."/>
            <person name="Ma J."/>
        </authorList>
    </citation>
    <scope>NUCLEOTIDE SEQUENCE [LARGE SCALE GENOMIC DNA]</scope>
    <source>
        <strain evidence="2 3">CGMCC 1.12553</strain>
    </source>
</reference>
<dbReference type="InterPro" id="IPR011009">
    <property type="entry name" value="Kinase-like_dom_sf"/>
</dbReference>
<name>A0ABD5PE44_9EURY</name>
<dbReference type="AlphaFoldDB" id="A0ABD5PE44"/>